<dbReference type="Proteomes" id="UP000475862">
    <property type="component" value="Unassembled WGS sequence"/>
</dbReference>
<evidence type="ECO:0000313" key="1">
    <source>
        <dbReference type="EMBL" id="KAE9533454.1"/>
    </source>
</evidence>
<protein>
    <submittedName>
        <fullName evidence="1">Uncharacterized protein</fullName>
    </submittedName>
</protein>
<gene>
    <name evidence="1" type="ORF">AGLY_009092</name>
</gene>
<evidence type="ECO:0000313" key="2">
    <source>
        <dbReference type="Proteomes" id="UP000475862"/>
    </source>
</evidence>
<dbReference type="AlphaFoldDB" id="A0A6G0TKH8"/>
<organism evidence="1 2">
    <name type="scientific">Aphis glycines</name>
    <name type="common">Soybean aphid</name>
    <dbReference type="NCBI Taxonomy" id="307491"/>
    <lineage>
        <taxon>Eukaryota</taxon>
        <taxon>Metazoa</taxon>
        <taxon>Ecdysozoa</taxon>
        <taxon>Arthropoda</taxon>
        <taxon>Hexapoda</taxon>
        <taxon>Insecta</taxon>
        <taxon>Pterygota</taxon>
        <taxon>Neoptera</taxon>
        <taxon>Paraneoptera</taxon>
        <taxon>Hemiptera</taxon>
        <taxon>Sternorrhyncha</taxon>
        <taxon>Aphidomorpha</taxon>
        <taxon>Aphidoidea</taxon>
        <taxon>Aphididae</taxon>
        <taxon>Aphidini</taxon>
        <taxon>Aphis</taxon>
        <taxon>Aphis</taxon>
    </lineage>
</organism>
<dbReference type="EMBL" id="VYZN01000034">
    <property type="protein sequence ID" value="KAE9533454.1"/>
    <property type="molecule type" value="Genomic_DNA"/>
</dbReference>
<accession>A0A6G0TKH8</accession>
<keyword evidence="2" id="KW-1185">Reference proteome</keyword>
<reference evidence="1 2" key="1">
    <citation type="submission" date="2019-08" db="EMBL/GenBank/DDBJ databases">
        <title>The genome of the soybean aphid Biotype 1, its phylome, world population structure and adaptation to the North American continent.</title>
        <authorList>
            <person name="Giordano R."/>
            <person name="Donthu R.K."/>
            <person name="Hernandez A.G."/>
            <person name="Wright C.L."/>
            <person name="Zimin A.V."/>
        </authorList>
    </citation>
    <scope>NUCLEOTIDE SEQUENCE [LARGE SCALE GENOMIC DNA]</scope>
    <source>
        <tissue evidence="1">Whole aphids</tissue>
    </source>
</reference>
<sequence length="260" mass="30844">MYLKFKFLRNLKFTRKISVYYQIISDFRRDLEQVVNQLFKLPFSVHNLIIQVSEVVSKCKFNILGALKMSKEKPQNSDGKTGHFTQNQFSTKLIFFYIIITKNESLVIYTRLSFQNILAFLAISRQLKFEICQSRKNLQINVKYIYNYLCYRENSKSHYGKNGICLLIGFDRYVFTKSSNDNDLSSNKIFFVFIQKVHLKYSFLFTFLKYSKIEYKVPLWFTIIIKEVFGSLKHKPPLSPPSGKYTIAYNSSLFRIVFRI</sequence>
<comment type="caution">
    <text evidence="1">The sequence shown here is derived from an EMBL/GenBank/DDBJ whole genome shotgun (WGS) entry which is preliminary data.</text>
</comment>
<name>A0A6G0TKH8_APHGL</name>
<proteinExistence type="predicted"/>